<evidence type="ECO:0000256" key="1">
    <source>
        <dbReference type="SAM" id="Phobius"/>
    </source>
</evidence>
<feature type="transmembrane region" description="Helical" evidence="1">
    <location>
        <begin position="482"/>
        <end position="506"/>
    </location>
</feature>
<feature type="transmembrane region" description="Helical" evidence="1">
    <location>
        <begin position="124"/>
        <end position="151"/>
    </location>
</feature>
<evidence type="ECO:0000313" key="2">
    <source>
        <dbReference type="EMBL" id="QNG54890.1"/>
    </source>
</evidence>
<dbReference type="EMBL" id="CP060131">
    <property type="protein sequence ID" value="QNG54890.1"/>
    <property type="molecule type" value="Genomic_DNA"/>
</dbReference>
<feature type="transmembrane region" description="Helical" evidence="1">
    <location>
        <begin position="331"/>
        <end position="350"/>
    </location>
</feature>
<protein>
    <recommendedName>
        <fullName evidence="4">ABC-2 type transport system permease protein</fullName>
    </recommendedName>
</protein>
<keyword evidence="1" id="KW-0472">Membrane</keyword>
<dbReference type="AlphaFoldDB" id="A0A7G7MQ29"/>
<feature type="transmembrane region" description="Helical" evidence="1">
    <location>
        <begin position="48"/>
        <end position="67"/>
    </location>
</feature>
<reference evidence="2 3" key="1">
    <citation type="submission" date="2020-08" db="EMBL/GenBank/DDBJ databases">
        <authorList>
            <person name="Mo P."/>
        </authorList>
    </citation>
    <scope>NUCLEOTIDE SEQUENCE [LARGE SCALE GENOMIC DNA]</scope>
    <source>
        <strain evidence="2 3">CGMCC 4.1532</strain>
    </source>
</reference>
<dbReference type="KEGG" id="ppel:H6H00_14030"/>
<feature type="transmembrane region" description="Helical" evidence="1">
    <location>
        <begin position="171"/>
        <end position="196"/>
    </location>
</feature>
<feature type="transmembrane region" description="Helical" evidence="1">
    <location>
        <begin position="88"/>
        <end position="118"/>
    </location>
</feature>
<organism evidence="2 3">
    <name type="scientific">Pseudonocardia petroleophila</name>
    <dbReference type="NCBI Taxonomy" id="37331"/>
    <lineage>
        <taxon>Bacteria</taxon>
        <taxon>Bacillati</taxon>
        <taxon>Actinomycetota</taxon>
        <taxon>Actinomycetes</taxon>
        <taxon>Pseudonocardiales</taxon>
        <taxon>Pseudonocardiaceae</taxon>
        <taxon>Pseudonocardia</taxon>
    </lineage>
</organism>
<proteinExistence type="predicted"/>
<name>A0A7G7MQ29_9PSEU</name>
<keyword evidence="1" id="KW-0812">Transmembrane</keyword>
<evidence type="ECO:0000313" key="3">
    <source>
        <dbReference type="Proteomes" id="UP000515728"/>
    </source>
</evidence>
<feature type="transmembrane region" description="Helical" evidence="1">
    <location>
        <begin position="404"/>
        <end position="431"/>
    </location>
</feature>
<accession>A0A7G7MQ29</accession>
<keyword evidence="1" id="KW-1133">Transmembrane helix</keyword>
<keyword evidence="3" id="KW-1185">Reference proteome</keyword>
<gene>
    <name evidence="2" type="ORF">H6H00_14030</name>
</gene>
<dbReference type="Proteomes" id="UP000515728">
    <property type="component" value="Chromosome"/>
</dbReference>
<sequence length="554" mass="55990">MVGTLIRLRFAIQRHTPRGKRLLGLGLGIVAVLLTWGVALLAPAAGDVLLLVLAGWLAGWVVGPVLSSGASVLRPEYFALLPLDRRRLGAGLLASVFVGVGAAVTAGGTLALVGYATVVAEGPAVVAAGAAAVLGAALLLVFVVALSRAVYAVLGAAMRTRLGVEVAAVQYGLLIATLFAGWLLVVPVVGATPAFLREGFAGLPGAAQVLAGLPSGWPLRAVEAAAAGRWSAALGWLGLLAAAAGAAVLVAVALLTPHVGPRTARRTRRPWGSRVLTGSRLLPGTPLGAVVGKELRAWWRDPWRSLEVRSGIWFGVFLAVFGVLAGIPQVAALSGVAVALIVALSGANLFGQDGTALWQLVVGQSPAAVRADIRGRQIGLVVALGVPAVLLAVLMALLTGTWALLPAALCVVVAVVLAGSGVAVVMSVVGVTPGVDPHRRVNATDAGENTVAIQVALWATALLVSPTLPLVVLLALDPGPGLATAAATTALVNGAAVAWFAGAVAVHRLETHLPETFARLRYPGAGTATTRGDGVLDRLSGRAEAEAVTAAGRR</sequence>
<dbReference type="RefSeq" id="WP_185721689.1">
    <property type="nucleotide sequence ID" value="NZ_BAAAWI010000001.1"/>
</dbReference>
<feature type="transmembrane region" description="Helical" evidence="1">
    <location>
        <begin position="451"/>
        <end position="476"/>
    </location>
</feature>
<evidence type="ECO:0008006" key="4">
    <source>
        <dbReference type="Google" id="ProtNLM"/>
    </source>
</evidence>
<feature type="transmembrane region" description="Helical" evidence="1">
    <location>
        <begin position="306"/>
        <end position="325"/>
    </location>
</feature>
<feature type="transmembrane region" description="Helical" evidence="1">
    <location>
        <begin position="21"/>
        <end position="42"/>
    </location>
</feature>
<feature type="transmembrane region" description="Helical" evidence="1">
    <location>
        <begin position="233"/>
        <end position="256"/>
    </location>
</feature>
<feature type="transmembrane region" description="Helical" evidence="1">
    <location>
        <begin position="378"/>
        <end position="398"/>
    </location>
</feature>